<reference evidence="3" key="1">
    <citation type="journal article" date="2020" name="bioRxiv">
        <title>Comparative genomics of Chlamydomonas.</title>
        <authorList>
            <person name="Craig R.J."/>
            <person name="Hasan A.R."/>
            <person name="Ness R.W."/>
            <person name="Keightley P.D."/>
        </authorList>
    </citation>
    <scope>NUCLEOTIDE SEQUENCE</scope>
    <source>
        <strain evidence="3">SAG 7.73</strain>
    </source>
</reference>
<protein>
    <recommendedName>
        <fullName evidence="5">F-box domain-containing protein</fullName>
    </recommendedName>
</protein>
<feature type="compositionally biased region" description="Gly residues" evidence="2">
    <location>
        <begin position="767"/>
        <end position="777"/>
    </location>
</feature>
<feature type="compositionally biased region" description="Basic residues" evidence="2">
    <location>
        <begin position="1"/>
        <end position="10"/>
    </location>
</feature>
<dbReference type="PANTHER" id="PTHR34709:SF57">
    <property type="entry name" value="F-BOX DOMAIN-CONTAINING PROTEIN"/>
    <property type="match status" value="1"/>
</dbReference>
<dbReference type="OrthoDB" id="544601at2759"/>
<sequence>MKTFTKRKRSGSSSSSGALSPAEAPLCGRGTLPPRASSWESLPDGVLELISFALLPDADRLRCALVCRGWRHAFRCAVAGVSANLEAMPRAAQRQLATLDAAFPAATKCRLVFPKFLLPPPDPHGLGVRHCYRAPLLGSPQAVPDPDGASGQAYDCERGGAGHGRGSSAAGAAAGTLAAGHGADVGRLRAVAELELDLGLAGYTALVLHRFFNLPALQGLTVRGFSPAAENAAAAALAAAAPPAAGAAEEGGAAAGGERQGQGQGLAPLPALTLRGFAQLQALTLSGTLSYRDIFDVPRVTSLRSLKLEGRAAVGRTEGYIYLAALRRLSSLCRLQHLALLGPVYTCAAAGHGAAGGGHPAGPEDPEQLGLAPPPVHPRHDGAAAVGGLVASLTCLTCLQLATLAPVLVRGEYEEEGAAEGGEQVAWAGGAAAPHLVPCDWARLPLEGFTGLQELSLKQPGHLPSSFWTEPAALRQHGDGAGGCGRLRALSLDVGSSGIVDELPRGALEGMTRLHLSGVQLDALTVLTAGAAARGCRGCLADLVLELPAEGYCDTGRRHNVDTLAALGALTRLELRTAAPKGGATGGAGGGCGAAGSMGAGTGGEGRGGGGGGASTDRLLLNDSRLQALTRGLRRLASLSFRGSLPLGDDGVRCLGRSLTGLTRLELVNDGGAPATVGLHLLPQGLQELSLYCVGLGLPPPAAEHPAAVPATGGGLLAAVAAPTALPQQQVLPCCRVLHLDYCSGGAPVWRVLGAMLGTAAAAAGSSNGGHGNGTGNTGTSRRSGSPAAAASFRAGGGLGVGCGGGAASAVLEELRLQVSNASGLSVSDAAAVASLPRLRKLQVSCGAGALPDFTLTRMLTPDAGSAAQLACLSLRLPGCRLSLGQLQALRRLGGLRSLYLDVLPPTEVALMEGELRHLTGLRALTLGPVYGRGCSLQPQVLPALGRLQAVLRTCRLQQAAAG</sequence>
<dbReference type="InterPro" id="IPR036047">
    <property type="entry name" value="F-box-like_dom_sf"/>
</dbReference>
<feature type="region of interest" description="Disordered" evidence="2">
    <location>
        <begin position="1"/>
        <end position="25"/>
    </location>
</feature>
<dbReference type="SUPFAM" id="SSF81383">
    <property type="entry name" value="F-box domain"/>
    <property type="match status" value="1"/>
</dbReference>
<feature type="compositionally biased region" description="Low complexity" evidence="2">
    <location>
        <begin position="778"/>
        <end position="789"/>
    </location>
</feature>
<dbReference type="InterPro" id="IPR055312">
    <property type="entry name" value="FBL15-like"/>
</dbReference>
<dbReference type="Gene3D" id="3.80.10.10">
    <property type="entry name" value="Ribonuclease Inhibitor"/>
    <property type="match status" value="1"/>
</dbReference>
<keyword evidence="4" id="KW-1185">Reference proteome</keyword>
<organism evidence="3 4">
    <name type="scientific">Chlamydomonas incerta</name>
    <dbReference type="NCBI Taxonomy" id="51695"/>
    <lineage>
        <taxon>Eukaryota</taxon>
        <taxon>Viridiplantae</taxon>
        <taxon>Chlorophyta</taxon>
        <taxon>core chlorophytes</taxon>
        <taxon>Chlorophyceae</taxon>
        <taxon>CS clade</taxon>
        <taxon>Chlamydomonadales</taxon>
        <taxon>Chlamydomonadaceae</taxon>
        <taxon>Chlamydomonas</taxon>
    </lineage>
</organism>
<dbReference type="InterPro" id="IPR032675">
    <property type="entry name" value="LRR_dom_sf"/>
</dbReference>
<evidence type="ECO:0000256" key="1">
    <source>
        <dbReference type="ARBA" id="ARBA00004430"/>
    </source>
</evidence>
<accession>A0A835W5H2</accession>
<dbReference type="Gene3D" id="1.20.1280.50">
    <property type="match status" value="1"/>
</dbReference>
<dbReference type="GO" id="GO:0005930">
    <property type="term" value="C:axoneme"/>
    <property type="evidence" value="ECO:0007669"/>
    <property type="project" value="UniProtKB-SubCell"/>
</dbReference>
<evidence type="ECO:0008006" key="5">
    <source>
        <dbReference type="Google" id="ProtNLM"/>
    </source>
</evidence>
<dbReference type="AlphaFoldDB" id="A0A835W5H2"/>
<dbReference type="Proteomes" id="UP000650467">
    <property type="component" value="Unassembled WGS sequence"/>
</dbReference>
<dbReference type="PANTHER" id="PTHR34709">
    <property type="entry name" value="OS10G0396666 PROTEIN"/>
    <property type="match status" value="1"/>
</dbReference>
<proteinExistence type="predicted"/>
<feature type="region of interest" description="Disordered" evidence="2">
    <location>
        <begin position="764"/>
        <end position="789"/>
    </location>
</feature>
<dbReference type="SUPFAM" id="SSF52047">
    <property type="entry name" value="RNI-like"/>
    <property type="match status" value="2"/>
</dbReference>
<dbReference type="EMBL" id="JAEHOC010000010">
    <property type="protein sequence ID" value="KAG2437864.1"/>
    <property type="molecule type" value="Genomic_DNA"/>
</dbReference>
<feature type="region of interest" description="Disordered" evidence="2">
    <location>
        <begin position="142"/>
        <end position="167"/>
    </location>
</feature>
<evidence type="ECO:0000313" key="4">
    <source>
        <dbReference type="Proteomes" id="UP000650467"/>
    </source>
</evidence>
<comment type="subcellular location">
    <subcellularLocation>
        <location evidence="1">Cytoplasm</location>
        <location evidence="1">Cytoskeleton</location>
        <location evidence="1">Cilium axoneme</location>
    </subcellularLocation>
</comment>
<evidence type="ECO:0000256" key="2">
    <source>
        <dbReference type="SAM" id="MobiDB-lite"/>
    </source>
</evidence>
<comment type="caution">
    <text evidence="3">The sequence shown here is derived from an EMBL/GenBank/DDBJ whole genome shotgun (WGS) entry which is preliminary data.</text>
</comment>
<gene>
    <name evidence="3" type="ORF">HXX76_005482</name>
</gene>
<evidence type="ECO:0000313" key="3">
    <source>
        <dbReference type="EMBL" id="KAG2437864.1"/>
    </source>
</evidence>
<name>A0A835W5H2_CHLIN</name>